<protein>
    <submittedName>
        <fullName evidence="1">Uncharacterized protein</fullName>
    </submittedName>
</protein>
<evidence type="ECO:0000313" key="2">
    <source>
        <dbReference type="Proteomes" id="UP000214365"/>
    </source>
</evidence>
<keyword evidence="2" id="KW-1185">Reference proteome</keyword>
<accession>A0A225ARN0</accession>
<sequence length="245" mass="27839">MQRSFAPHKPDPWKSQHENGKYLPLCMRYDLLDSQWQRRGATYTYLVKAAWGVRRRVKFTANDVNTSEAYFKEWQVPSPETRPLFEIIFGDVPAQALPDESNITDSTPLPDFGEGWRVGVIFKTVRSLLSAPMDKVNAPVLLAQASSLRGGLRCTTPTALQYDRSQRSTVMGGMNYHIEIQFEDGVSWLARIRRVNVTSPPPNLRAHIMRSEIATLQFLRKTNVPAPKVLVMTLMKETQLASHIP</sequence>
<dbReference type="EMBL" id="LFMY01000001">
    <property type="protein sequence ID" value="OKL63650.1"/>
    <property type="molecule type" value="Genomic_DNA"/>
</dbReference>
<gene>
    <name evidence="1" type="ORF">UA08_00075</name>
</gene>
<name>A0A225ARN0_TALAT</name>
<dbReference type="OrthoDB" id="4215483at2759"/>
<reference evidence="1 2" key="1">
    <citation type="submission" date="2015-06" db="EMBL/GenBank/DDBJ databases">
        <title>Talaromyces atroroseus IBT 11181 draft genome.</title>
        <authorList>
            <person name="Rasmussen K.B."/>
            <person name="Rasmussen S."/>
            <person name="Petersen B."/>
            <person name="Sicheritz-Ponten T."/>
            <person name="Mortensen U.H."/>
            <person name="Thrane U."/>
        </authorList>
    </citation>
    <scope>NUCLEOTIDE SEQUENCE [LARGE SCALE GENOMIC DNA]</scope>
    <source>
        <strain evidence="1 2">IBT 11181</strain>
    </source>
</reference>
<dbReference type="Proteomes" id="UP000214365">
    <property type="component" value="Unassembled WGS sequence"/>
</dbReference>
<proteinExistence type="predicted"/>
<dbReference type="RefSeq" id="XP_020123771.1">
    <property type="nucleotide sequence ID" value="XM_020260601.1"/>
</dbReference>
<dbReference type="STRING" id="1441469.A0A225ARN0"/>
<organism evidence="1 2">
    <name type="scientific">Talaromyces atroroseus</name>
    <dbReference type="NCBI Taxonomy" id="1441469"/>
    <lineage>
        <taxon>Eukaryota</taxon>
        <taxon>Fungi</taxon>
        <taxon>Dikarya</taxon>
        <taxon>Ascomycota</taxon>
        <taxon>Pezizomycotina</taxon>
        <taxon>Eurotiomycetes</taxon>
        <taxon>Eurotiomycetidae</taxon>
        <taxon>Eurotiales</taxon>
        <taxon>Trichocomaceae</taxon>
        <taxon>Talaromyces</taxon>
        <taxon>Talaromyces sect. Trachyspermi</taxon>
    </lineage>
</organism>
<dbReference type="AlphaFoldDB" id="A0A225ARN0"/>
<dbReference type="GeneID" id="30999830"/>
<evidence type="ECO:0000313" key="1">
    <source>
        <dbReference type="EMBL" id="OKL63650.1"/>
    </source>
</evidence>
<comment type="caution">
    <text evidence="1">The sequence shown here is derived from an EMBL/GenBank/DDBJ whole genome shotgun (WGS) entry which is preliminary data.</text>
</comment>